<gene>
    <name evidence="2" type="ORF">O181_075964</name>
</gene>
<dbReference type="Proteomes" id="UP000765509">
    <property type="component" value="Unassembled WGS sequence"/>
</dbReference>
<dbReference type="Pfam" id="PF07727">
    <property type="entry name" value="RVT_2"/>
    <property type="match status" value="1"/>
</dbReference>
<dbReference type="EMBL" id="AVOT02040994">
    <property type="protein sequence ID" value="MBW0536249.1"/>
    <property type="molecule type" value="Genomic_DNA"/>
</dbReference>
<proteinExistence type="predicted"/>
<evidence type="ECO:0000259" key="1">
    <source>
        <dbReference type="Pfam" id="PF07727"/>
    </source>
</evidence>
<evidence type="ECO:0000313" key="3">
    <source>
        <dbReference type="Proteomes" id="UP000765509"/>
    </source>
</evidence>
<accession>A0A9Q3FBK4</accession>
<organism evidence="2 3">
    <name type="scientific">Austropuccinia psidii MF-1</name>
    <dbReference type="NCBI Taxonomy" id="1389203"/>
    <lineage>
        <taxon>Eukaryota</taxon>
        <taxon>Fungi</taxon>
        <taxon>Dikarya</taxon>
        <taxon>Basidiomycota</taxon>
        <taxon>Pucciniomycotina</taxon>
        <taxon>Pucciniomycetes</taxon>
        <taxon>Pucciniales</taxon>
        <taxon>Sphaerophragmiaceae</taxon>
        <taxon>Austropuccinia</taxon>
    </lineage>
</organism>
<reference evidence="2" key="1">
    <citation type="submission" date="2021-03" db="EMBL/GenBank/DDBJ databases">
        <title>Draft genome sequence of rust myrtle Austropuccinia psidii MF-1, a brazilian biotype.</title>
        <authorList>
            <person name="Quecine M.C."/>
            <person name="Pachon D.M.R."/>
            <person name="Bonatelli M.L."/>
            <person name="Correr F.H."/>
            <person name="Franceschini L.M."/>
            <person name="Leite T.F."/>
            <person name="Margarido G.R.A."/>
            <person name="Almeida C.A."/>
            <person name="Ferrarezi J.A."/>
            <person name="Labate C.A."/>
        </authorList>
    </citation>
    <scope>NUCLEOTIDE SEQUENCE</scope>
    <source>
        <strain evidence="2">MF-1</strain>
    </source>
</reference>
<feature type="domain" description="Reverse transcriptase Ty1/copia-type" evidence="1">
    <location>
        <begin position="45"/>
        <end position="104"/>
    </location>
</feature>
<dbReference type="InterPro" id="IPR013103">
    <property type="entry name" value="RVT_2"/>
</dbReference>
<keyword evidence="3" id="KW-1185">Reference proteome</keyword>
<name>A0A9Q3FBK4_9BASI</name>
<comment type="caution">
    <text evidence="2">The sequence shown here is derived from an EMBL/GenBank/DDBJ whole genome shotgun (WGS) entry which is preliminary data.</text>
</comment>
<protein>
    <recommendedName>
        <fullName evidence="1">Reverse transcriptase Ty1/copia-type domain-containing protein</fullName>
    </recommendedName>
</protein>
<evidence type="ECO:0000313" key="2">
    <source>
        <dbReference type="EMBL" id="MBW0536249.1"/>
    </source>
</evidence>
<dbReference type="OrthoDB" id="3059824at2759"/>
<sequence length="108" mass="12600">MHTANSVLLLDHDDPKNYSQAMKSNYQQEWKKSIATELENMRKHNVWSPSETNEHVKPLSTTWVFKRKTDEDRNLTKFKARLCVRGFNQKEGIDYGDVFSPTGRPTSL</sequence>
<dbReference type="AlphaFoldDB" id="A0A9Q3FBK4"/>